<keyword evidence="4" id="KW-1185">Reference proteome</keyword>
<sequence length="255" mass="29000">MAMEVETQTQSQLGFPFWSPIRRRFRPDDPFFTAGNIQRELFAKQLALDLTEEEKQLVQNITDEESSNVFCPIVGCGARMRSLDDFEHHYATRHTASCSVCSRVYPTSRLLSIHVSEAHDSFFQAKVARGFPMYECLVEGCDVKLKSYKSRQQHLVDKHKFPATYEFFRKARPSKKQRQKIHHKQASRKTRETSSAMQVEDETMDNLVSAVSKLTTSDSPSAISFGRSRARGLSFVPRAVNRQIGPVTSTGGTQK</sequence>
<reference evidence="3" key="1">
    <citation type="submission" date="2016-11" db="EMBL/GenBank/DDBJ databases">
        <title>The genome of Nicotiana attenuata.</title>
        <authorList>
            <person name="Xu S."/>
            <person name="Brockmoeller T."/>
            <person name="Gaquerel E."/>
            <person name="Navarro A."/>
            <person name="Kuhl H."/>
            <person name="Gase K."/>
            <person name="Ling Z."/>
            <person name="Zhou W."/>
            <person name="Kreitzer C."/>
            <person name="Stanke M."/>
            <person name="Tang H."/>
            <person name="Lyons E."/>
            <person name="Pandey P."/>
            <person name="Pandey S.P."/>
            <person name="Timmermann B."/>
            <person name="Baldwin I.T."/>
        </authorList>
    </citation>
    <scope>NUCLEOTIDE SEQUENCE [LARGE SCALE GENOMIC DNA]</scope>
    <source>
        <strain evidence="3">UT</strain>
    </source>
</reference>
<dbReference type="PANTHER" id="PTHR21354:SF0">
    <property type="entry name" value="ZINC FINGER PROTEIN 511"/>
    <property type="match status" value="1"/>
</dbReference>
<dbReference type="OrthoDB" id="18440at2759"/>
<dbReference type="InterPro" id="IPR039258">
    <property type="entry name" value="ZNF511"/>
</dbReference>
<dbReference type="Proteomes" id="UP000187609">
    <property type="component" value="Unassembled WGS sequence"/>
</dbReference>
<gene>
    <name evidence="3" type="ORF">A4A49_39485</name>
</gene>
<feature type="region of interest" description="Disordered" evidence="1">
    <location>
        <begin position="172"/>
        <end position="199"/>
    </location>
</feature>
<accession>A0A1J6KRE1</accession>
<feature type="domain" description="C2H2-type" evidence="2">
    <location>
        <begin position="98"/>
        <end position="119"/>
    </location>
</feature>
<evidence type="ECO:0000256" key="1">
    <source>
        <dbReference type="SAM" id="MobiDB-lite"/>
    </source>
</evidence>
<dbReference type="InterPro" id="IPR013087">
    <property type="entry name" value="Znf_C2H2_type"/>
</dbReference>
<evidence type="ECO:0000313" key="3">
    <source>
        <dbReference type="EMBL" id="OIT21721.1"/>
    </source>
</evidence>
<dbReference type="STRING" id="49451.A0A1J6KRE1"/>
<dbReference type="Gramene" id="OIT21721">
    <property type="protein sequence ID" value="OIT21721"/>
    <property type="gene ID" value="A4A49_39485"/>
</dbReference>
<dbReference type="OMA" id="LEDYQHH"/>
<evidence type="ECO:0000313" key="4">
    <source>
        <dbReference type="Proteomes" id="UP000187609"/>
    </source>
</evidence>
<dbReference type="EMBL" id="MJEQ01004145">
    <property type="protein sequence ID" value="OIT21721.1"/>
    <property type="molecule type" value="Genomic_DNA"/>
</dbReference>
<proteinExistence type="predicted"/>
<comment type="caution">
    <text evidence="3">The sequence shown here is derived from an EMBL/GenBank/DDBJ whole genome shotgun (WGS) entry which is preliminary data.</text>
</comment>
<dbReference type="SMART" id="SM00355">
    <property type="entry name" value="ZnF_C2H2"/>
    <property type="match status" value="3"/>
</dbReference>
<dbReference type="PANTHER" id="PTHR21354">
    <property type="entry name" value="ZINC FINGER PROTEIN 511"/>
    <property type="match status" value="1"/>
</dbReference>
<evidence type="ECO:0000259" key="2">
    <source>
        <dbReference type="PROSITE" id="PS00028"/>
    </source>
</evidence>
<name>A0A1J6KRE1_NICAT</name>
<dbReference type="AlphaFoldDB" id="A0A1J6KRE1"/>
<dbReference type="KEGG" id="nau:109218539"/>
<dbReference type="PROSITE" id="PS00028">
    <property type="entry name" value="ZINC_FINGER_C2H2_1"/>
    <property type="match status" value="1"/>
</dbReference>
<protein>
    <recommendedName>
        <fullName evidence="2">C2H2-type domain-containing protein</fullName>
    </recommendedName>
</protein>
<organism evidence="3 4">
    <name type="scientific">Nicotiana attenuata</name>
    <name type="common">Coyote tobacco</name>
    <dbReference type="NCBI Taxonomy" id="49451"/>
    <lineage>
        <taxon>Eukaryota</taxon>
        <taxon>Viridiplantae</taxon>
        <taxon>Streptophyta</taxon>
        <taxon>Embryophyta</taxon>
        <taxon>Tracheophyta</taxon>
        <taxon>Spermatophyta</taxon>
        <taxon>Magnoliopsida</taxon>
        <taxon>eudicotyledons</taxon>
        <taxon>Gunneridae</taxon>
        <taxon>Pentapetalae</taxon>
        <taxon>asterids</taxon>
        <taxon>lamiids</taxon>
        <taxon>Solanales</taxon>
        <taxon>Solanaceae</taxon>
        <taxon>Nicotianoideae</taxon>
        <taxon>Nicotianeae</taxon>
        <taxon>Nicotiana</taxon>
    </lineage>
</organism>
<feature type="compositionally biased region" description="Basic residues" evidence="1">
    <location>
        <begin position="172"/>
        <end position="188"/>
    </location>
</feature>